<keyword evidence="2" id="KW-1185">Reference proteome</keyword>
<name>A0A7I8BJN3_9BURK</name>
<dbReference type="KEGG" id="plad:PPGU16_14270"/>
<reference evidence="1 2" key="1">
    <citation type="journal article" date="2020" name="Genes (Basel)">
        <title>Genomic Comparison of Insect Gut Symbionts from Divergent Burkholderia Subclades.</title>
        <authorList>
            <person name="Takeshita K."/>
            <person name="Kikuchi Y."/>
        </authorList>
    </citation>
    <scope>NUCLEOTIDE SEQUENCE [LARGE SCALE GENOMIC DNA]</scope>
    <source>
        <strain evidence="1 2">PGU16</strain>
    </source>
</reference>
<evidence type="ECO:0000313" key="1">
    <source>
        <dbReference type="EMBL" id="BCF88360.1"/>
    </source>
</evidence>
<dbReference type="EMBL" id="AP023174">
    <property type="protein sequence ID" value="BCF88360.1"/>
    <property type="molecule type" value="Genomic_DNA"/>
</dbReference>
<evidence type="ECO:0000313" key="2">
    <source>
        <dbReference type="Proteomes" id="UP000510888"/>
    </source>
</evidence>
<protein>
    <submittedName>
        <fullName evidence="1">Uncharacterized protein</fullName>
    </submittedName>
</protein>
<proteinExistence type="predicted"/>
<dbReference type="AlphaFoldDB" id="A0A7I8BJN3"/>
<organism evidence="1 2">
    <name type="scientific">Paraburkholderia largidicola</name>
    <dbReference type="NCBI Taxonomy" id="3014751"/>
    <lineage>
        <taxon>Bacteria</taxon>
        <taxon>Pseudomonadati</taxon>
        <taxon>Pseudomonadota</taxon>
        <taxon>Betaproteobacteria</taxon>
        <taxon>Burkholderiales</taxon>
        <taxon>Burkholderiaceae</taxon>
        <taxon>Paraburkholderia</taxon>
    </lineage>
</organism>
<sequence>MIVRIARVKVGNRQAPYINQDPALKSGVLAFGAQVFNVARPARDSSRNGRLHDSFNAAKRFETEVEVRLAQND</sequence>
<accession>A0A7I8BJN3</accession>
<dbReference type="Proteomes" id="UP000510888">
    <property type="component" value="Chromosome 1"/>
</dbReference>
<gene>
    <name evidence="1" type="ORF">PPGU16_14270</name>
</gene>